<dbReference type="EMBL" id="JAUIZM010000008">
    <property type="protein sequence ID" value="KAK1367853.1"/>
    <property type="molecule type" value="Genomic_DNA"/>
</dbReference>
<organism evidence="1 2">
    <name type="scientific">Heracleum sosnowskyi</name>
    <dbReference type="NCBI Taxonomy" id="360622"/>
    <lineage>
        <taxon>Eukaryota</taxon>
        <taxon>Viridiplantae</taxon>
        <taxon>Streptophyta</taxon>
        <taxon>Embryophyta</taxon>
        <taxon>Tracheophyta</taxon>
        <taxon>Spermatophyta</taxon>
        <taxon>Magnoliopsida</taxon>
        <taxon>eudicotyledons</taxon>
        <taxon>Gunneridae</taxon>
        <taxon>Pentapetalae</taxon>
        <taxon>asterids</taxon>
        <taxon>campanulids</taxon>
        <taxon>Apiales</taxon>
        <taxon>Apiaceae</taxon>
        <taxon>Apioideae</taxon>
        <taxon>apioid superclade</taxon>
        <taxon>Tordylieae</taxon>
        <taxon>Tordyliinae</taxon>
        <taxon>Heracleum</taxon>
    </lineage>
</organism>
<accession>A0AAD8HJG9</accession>
<reference evidence="1" key="1">
    <citation type="submission" date="2023-02" db="EMBL/GenBank/DDBJ databases">
        <title>Genome of toxic invasive species Heracleum sosnowskyi carries increased number of genes despite the absence of recent whole-genome duplications.</title>
        <authorList>
            <person name="Schelkunov M."/>
            <person name="Shtratnikova V."/>
            <person name="Makarenko M."/>
            <person name="Klepikova A."/>
            <person name="Omelchenko D."/>
            <person name="Novikova G."/>
            <person name="Obukhova E."/>
            <person name="Bogdanov V."/>
            <person name="Penin A."/>
            <person name="Logacheva M."/>
        </authorList>
    </citation>
    <scope>NUCLEOTIDE SEQUENCE</scope>
    <source>
        <strain evidence="1">Hsosn_3</strain>
        <tissue evidence="1">Leaf</tissue>
    </source>
</reference>
<evidence type="ECO:0000313" key="2">
    <source>
        <dbReference type="Proteomes" id="UP001237642"/>
    </source>
</evidence>
<name>A0AAD8HJG9_9APIA</name>
<dbReference type="Proteomes" id="UP001237642">
    <property type="component" value="Unassembled WGS sequence"/>
</dbReference>
<reference evidence="1" key="2">
    <citation type="submission" date="2023-05" db="EMBL/GenBank/DDBJ databases">
        <authorList>
            <person name="Schelkunov M.I."/>
        </authorList>
    </citation>
    <scope>NUCLEOTIDE SEQUENCE</scope>
    <source>
        <strain evidence="1">Hsosn_3</strain>
        <tissue evidence="1">Leaf</tissue>
    </source>
</reference>
<comment type="caution">
    <text evidence="1">The sequence shown here is derived from an EMBL/GenBank/DDBJ whole genome shotgun (WGS) entry which is preliminary data.</text>
</comment>
<gene>
    <name evidence="1" type="ORF">POM88_033945</name>
</gene>
<proteinExistence type="predicted"/>
<evidence type="ECO:0000313" key="1">
    <source>
        <dbReference type="EMBL" id="KAK1367853.1"/>
    </source>
</evidence>
<sequence>MKHENFKIQAIAEKDKLDDHQEVVSVHAESNLESLSEDPDVTMEVVDFDDQATKGIDFDNEKIVNVFEESNAESRCDDRDVMANVVDCDDQATEVIRFDDQAERSSCRRRVAEQETGDMLVELGPILIDKHGYILGEFSWIDDLNIV</sequence>
<dbReference type="AlphaFoldDB" id="A0AAD8HJG9"/>
<protein>
    <submittedName>
        <fullName evidence="1">Uncharacterized protein</fullName>
    </submittedName>
</protein>
<keyword evidence="2" id="KW-1185">Reference proteome</keyword>